<protein>
    <recommendedName>
        <fullName evidence="7">EGF-like domain-containing protein</fullName>
    </recommendedName>
</protein>
<feature type="disulfide bond" evidence="5">
    <location>
        <begin position="114"/>
        <end position="123"/>
    </location>
</feature>
<dbReference type="PROSITE" id="PS00010">
    <property type="entry name" value="ASX_HYDROXYL"/>
    <property type="match status" value="1"/>
</dbReference>
<gene>
    <name evidence="8" type="ORF">AB6A40_000939</name>
</gene>
<dbReference type="PROSITE" id="PS00022">
    <property type="entry name" value="EGF_1"/>
    <property type="match status" value="1"/>
</dbReference>
<feature type="disulfide bond" evidence="5">
    <location>
        <begin position="93"/>
        <end position="103"/>
    </location>
</feature>
<comment type="caution">
    <text evidence="8">The sequence shown here is derived from an EMBL/GenBank/DDBJ whole genome shotgun (WGS) entry which is preliminary data.</text>
</comment>
<dbReference type="InterPro" id="IPR000742">
    <property type="entry name" value="EGF"/>
</dbReference>
<keyword evidence="1 5" id="KW-0245">EGF-like domain</keyword>
<dbReference type="Proteomes" id="UP001608902">
    <property type="component" value="Unassembled WGS sequence"/>
</dbReference>
<dbReference type="InterPro" id="IPR000152">
    <property type="entry name" value="EGF-type_Asp/Asn_hydroxyl_site"/>
</dbReference>
<evidence type="ECO:0000256" key="1">
    <source>
        <dbReference type="ARBA" id="ARBA00022536"/>
    </source>
</evidence>
<evidence type="ECO:0000256" key="2">
    <source>
        <dbReference type="ARBA" id="ARBA00022729"/>
    </source>
</evidence>
<proteinExistence type="predicted"/>
<dbReference type="SMART" id="SM00181">
    <property type="entry name" value="EGF"/>
    <property type="match status" value="2"/>
</dbReference>
<dbReference type="EMBL" id="JBGFUD010000305">
    <property type="protein sequence ID" value="MFH4974230.1"/>
    <property type="molecule type" value="Genomic_DNA"/>
</dbReference>
<dbReference type="Gene3D" id="2.10.25.10">
    <property type="entry name" value="Laminin"/>
    <property type="match status" value="1"/>
</dbReference>
<evidence type="ECO:0000256" key="6">
    <source>
        <dbReference type="SAM" id="SignalP"/>
    </source>
</evidence>
<name>A0ABD6E430_9BILA</name>
<comment type="caution">
    <text evidence="5">Lacks conserved residue(s) required for the propagation of feature annotation.</text>
</comment>
<dbReference type="InterPro" id="IPR001881">
    <property type="entry name" value="EGF-like_Ca-bd_dom"/>
</dbReference>
<dbReference type="SUPFAM" id="SSF57196">
    <property type="entry name" value="EGF/Laminin"/>
    <property type="match status" value="1"/>
</dbReference>
<evidence type="ECO:0000256" key="5">
    <source>
        <dbReference type="PROSITE-ProRule" id="PRU00076"/>
    </source>
</evidence>
<dbReference type="AlphaFoldDB" id="A0ABD6E430"/>
<dbReference type="CDD" id="cd00054">
    <property type="entry name" value="EGF_CA"/>
    <property type="match status" value="1"/>
</dbReference>
<accession>A0ABD6E430</accession>
<evidence type="ECO:0000259" key="7">
    <source>
        <dbReference type="PROSITE" id="PS50026"/>
    </source>
</evidence>
<keyword evidence="3" id="KW-0677">Repeat</keyword>
<feature type="chain" id="PRO_5044795005" description="EGF-like domain-containing protein" evidence="6">
    <location>
        <begin position="24"/>
        <end position="168"/>
    </location>
</feature>
<evidence type="ECO:0000256" key="3">
    <source>
        <dbReference type="ARBA" id="ARBA00022737"/>
    </source>
</evidence>
<evidence type="ECO:0000313" key="9">
    <source>
        <dbReference type="Proteomes" id="UP001608902"/>
    </source>
</evidence>
<feature type="domain" description="EGF-like" evidence="7">
    <location>
        <begin position="127"/>
        <end position="165"/>
    </location>
</feature>
<reference evidence="8 9" key="1">
    <citation type="submission" date="2024-08" db="EMBL/GenBank/DDBJ databases">
        <title>Gnathostoma spinigerum genome.</title>
        <authorList>
            <person name="Gonzalez-Bertolin B."/>
            <person name="Monzon S."/>
            <person name="Zaballos A."/>
            <person name="Jimenez P."/>
            <person name="Dekumyoy P."/>
            <person name="Varona S."/>
            <person name="Cuesta I."/>
            <person name="Sumanam S."/>
            <person name="Adisakwattana P."/>
            <person name="Gasser R.B."/>
            <person name="Hernandez-Gonzalez A."/>
            <person name="Young N.D."/>
            <person name="Perteguer M.J."/>
        </authorList>
    </citation>
    <scope>NUCLEOTIDE SEQUENCE [LARGE SCALE GENOMIC DNA]</scope>
    <source>
        <strain evidence="8">AL3</strain>
        <tissue evidence="8">Liver</tissue>
    </source>
</reference>
<dbReference type="SMART" id="SM00179">
    <property type="entry name" value="EGF_CA"/>
    <property type="match status" value="1"/>
</dbReference>
<keyword evidence="4 5" id="KW-1015">Disulfide bond</keyword>
<sequence>MVSDRHTLGVLLLYVAILRTSDGLSKNFVNNSMPALRPTFVVNFDMSTVICQHSPDSSDLHLHRMSILCDGKKDCFANPAMDDEMFPYCGGQCNSTCNDRGACLFDGSTSQCYCNAGYHGPQCEYIDNNECLDKPCHWLAHCQNTLGSYYCTCFPGFEGDGHDCSGNF</sequence>
<dbReference type="Pfam" id="PF12947">
    <property type="entry name" value="EGF_3"/>
    <property type="match status" value="1"/>
</dbReference>
<dbReference type="InterPro" id="IPR024731">
    <property type="entry name" value="NELL2-like_EGF"/>
</dbReference>
<organism evidence="8 9">
    <name type="scientific">Gnathostoma spinigerum</name>
    <dbReference type="NCBI Taxonomy" id="75299"/>
    <lineage>
        <taxon>Eukaryota</taxon>
        <taxon>Metazoa</taxon>
        <taxon>Ecdysozoa</taxon>
        <taxon>Nematoda</taxon>
        <taxon>Chromadorea</taxon>
        <taxon>Rhabditida</taxon>
        <taxon>Spirurina</taxon>
        <taxon>Gnathostomatomorpha</taxon>
        <taxon>Gnathostomatoidea</taxon>
        <taxon>Gnathostomatidae</taxon>
        <taxon>Gnathostoma</taxon>
    </lineage>
</organism>
<dbReference type="InterPro" id="IPR018097">
    <property type="entry name" value="EGF_Ca-bd_CS"/>
</dbReference>
<dbReference type="PROSITE" id="PS01187">
    <property type="entry name" value="EGF_CA"/>
    <property type="match status" value="1"/>
</dbReference>
<evidence type="ECO:0000313" key="8">
    <source>
        <dbReference type="EMBL" id="MFH4974230.1"/>
    </source>
</evidence>
<feature type="domain" description="EGF-like" evidence="7">
    <location>
        <begin position="90"/>
        <end position="124"/>
    </location>
</feature>
<dbReference type="PROSITE" id="PS50026">
    <property type="entry name" value="EGF_3"/>
    <property type="match status" value="2"/>
</dbReference>
<dbReference type="FunFam" id="2.10.25.10:FF:000038">
    <property type="entry name" value="Fibrillin 2"/>
    <property type="match status" value="1"/>
</dbReference>
<keyword evidence="2 6" id="KW-0732">Signal</keyword>
<keyword evidence="9" id="KW-1185">Reference proteome</keyword>
<dbReference type="PROSITE" id="PS01186">
    <property type="entry name" value="EGF_2"/>
    <property type="match status" value="2"/>
</dbReference>
<feature type="signal peptide" evidence="6">
    <location>
        <begin position="1"/>
        <end position="23"/>
    </location>
</feature>
<evidence type="ECO:0000256" key="4">
    <source>
        <dbReference type="ARBA" id="ARBA00023157"/>
    </source>
</evidence>